<organism evidence="1">
    <name type="scientific">Candidatus Methanogaster sp. ANME-2c ERB4</name>
    <dbReference type="NCBI Taxonomy" id="2759911"/>
    <lineage>
        <taxon>Archaea</taxon>
        <taxon>Methanobacteriati</taxon>
        <taxon>Methanobacteriota</taxon>
        <taxon>Stenosarchaea group</taxon>
        <taxon>Methanomicrobia</taxon>
        <taxon>Methanosarcinales</taxon>
        <taxon>ANME-2 cluster</taxon>
        <taxon>Candidatus Methanogasteraceae</taxon>
        <taxon>Candidatus Methanogaster</taxon>
    </lineage>
</organism>
<name>A0A7G9YRE2_9EURY</name>
<proteinExistence type="predicted"/>
<reference evidence="1" key="1">
    <citation type="submission" date="2020-06" db="EMBL/GenBank/DDBJ databases">
        <title>Unique genomic features of the anaerobic methanotrophic archaea.</title>
        <authorList>
            <person name="Chadwick G.L."/>
            <person name="Skennerton C.T."/>
            <person name="Laso-Perez R."/>
            <person name="Leu A.O."/>
            <person name="Speth D.R."/>
            <person name="Yu H."/>
            <person name="Morgan-Lang C."/>
            <person name="Hatzenpichler R."/>
            <person name="Goudeau D."/>
            <person name="Malmstrom R."/>
            <person name="Brazelton W.J."/>
            <person name="Woyke T."/>
            <person name="Hallam S.J."/>
            <person name="Tyson G.W."/>
            <person name="Wegener G."/>
            <person name="Boetius A."/>
            <person name="Orphan V."/>
        </authorList>
    </citation>
    <scope>NUCLEOTIDE SEQUENCE</scope>
</reference>
<gene>
    <name evidence="1" type="ORF">BMFBKKFN_00002</name>
</gene>
<dbReference type="AlphaFoldDB" id="A0A7G9YRE2"/>
<dbReference type="EMBL" id="MT631440">
    <property type="protein sequence ID" value="QNO50576.1"/>
    <property type="molecule type" value="Genomic_DNA"/>
</dbReference>
<sequence length="74" mass="8485">MPADTVDWCLAYSIIRIKCQYLCAVKIAVTIERQNLTIDSIYCLIPVIFDKRINKLPNPDFPPIRKHNLGGRVV</sequence>
<accession>A0A7G9YRE2</accession>
<evidence type="ECO:0000313" key="1">
    <source>
        <dbReference type="EMBL" id="QNO50576.1"/>
    </source>
</evidence>
<protein>
    <submittedName>
        <fullName evidence="1">Uncharacterized protein</fullName>
    </submittedName>
</protein>